<proteinExistence type="predicted"/>
<reference evidence="1" key="1">
    <citation type="submission" date="2018-02" db="EMBL/GenBank/DDBJ databases">
        <title>Rhizophora mucronata_Transcriptome.</title>
        <authorList>
            <person name="Meera S.P."/>
            <person name="Sreeshan A."/>
            <person name="Augustine A."/>
        </authorList>
    </citation>
    <scope>NUCLEOTIDE SEQUENCE</scope>
    <source>
        <tissue evidence="1">Leaf</tissue>
    </source>
</reference>
<accession>A0A2P2PRE4</accession>
<organism evidence="1">
    <name type="scientific">Rhizophora mucronata</name>
    <name type="common">Asiatic mangrove</name>
    <dbReference type="NCBI Taxonomy" id="61149"/>
    <lineage>
        <taxon>Eukaryota</taxon>
        <taxon>Viridiplantae</taxon>
        <taxon>Streptophyta</taxon>
        <taxon>Embryophyta</taxon>
        <taxon>Tracheophyta</taxon>
        <taxon>Spermatophyta</taxon>
        <taxon>Magnoliopsida</taxon>
        <taxon>eudicotyledons</taxon>
        <taxon>Gunneridae</taxon>
        <taxon>Pentapetalae</taxon>
        <taxon>rosids</taxon>
        <taxon>fabids</taxon>
        <taxon>Malpighiales</taxon>
        <taxon>Rhizophoraceae</taxon>
        <taxon>Rhizophora</taxon>
    </lineage>
</organism>
<name>A0A2P2PRE4_RHIMU</name>
<evidence type="ECO:0000313" key="1">
    <source>
        <dbReference type="EMBL" id="MBX57219.1"/>
    </source>
</evidence>
<protein>
    <submittedName>
        <fullName evidence="1">Uncharacterized protein</fullName>
    </submittedName>
</protein>
<dbReference type="AlphaFoldDB" id="A0A2P2PRE4"/>
<sequence length="26" mass="2690">MAGVSPFNASHRCLLSAANNKTGTNK</sequence>
<dbReference type="EMBL" id="GGEC01076735">
    <property type="protein sequence ID" value="MBX57219.1"/>
    <property type="molecule type" value="Transcribed_RNA"/>
</dbReference>